<keyword evidence="4 5" id="KW-0472">Membrane</keyword>
<evidence type="ECO:0000256" key="4">
    <source>
        <dbReference type="ARBA" id="ARBA00023136"/>
    </source>
</evidence>
<protein>
    <recommendedName>
        <fullName evidence="8">Major facilitator superfamily (MFS) profile domain-containing protein</fullName>
    </recommendedName>
</protein>
<organism evidence="6 7">
    <name type="scientific">Muntiacus reevesi</name>
    <name type="common">Reeves' muntjac</name>
    <name type="synonym">Cervus reevesi</name>
    <dbReference type="NCBI Taxonomy" id="9886"/>
    <lineage>
        <taxon>Eukaryota</taxon>
        <taxon>Metazoa</taxon>
        <taxon>Chordata</taxon>
        <taxon>Craniata</taxon>
        <taxon>Vertebrata</taxon>
        <taxon>Euteleostomi</taxon>
        <taxon>Mammalia</taxon>
        <taxon>Eutheria</taxon>
        <taxon>Laurasiatheria</taxon>
        <taxon>Artiodactyla</taxon>
        <taxon>Ruminantia</taxon>
        <taxon>Pecora</taxon>
        <taxon>Cervidae</taxon>
        <taxon>Muntiacinae</taxon>
        <taxon>Muntiacus</taxon>
    </lineage>
</organism>
<feature type="transmembrane region" description="Helical" evidence="5">
    <location>
        <begin position="202"/>
        <end position="223"/>
    </location>
</feature>
<gene>
    <name evidence="6" type="ORF">FD755_010209</name>
</gene>
<dbReference type="AlphaFoldDB" id="A0A5N3XY22"/>
<dbReference type="GO" id="GO:0022857">
    <property type="term" value="F:transmembrane transporter activity"/>
    <property type="evidence" value="ECO:0007669"/>
    <property type="project" value="InterPro"/>
</dbReference>
<dbReference type="Pfam" id="PF00083">
    <property type="entry name" value="Sugar_tr"/>
    <property type="match status" value="1"/>
</dbReference>
<dbReference type="InterPro" id="IPR036259">
    <property type="entry name" value="MFS_trans_sf"/>
</dbReference>
<dbReference type="EMBL" id="VCEB01000004">
    <property type="protein sequence ID" value="KAB0378631.1"/>
    <property type="molecule type" value="Genomic_DNA"/>
</dbReference>
<keyword evidence="3 5" id="KW-1133">Transmembrane helix</keyword>
<dbReference type="PANTHER" id="PTHR24064">
    <property type="entry name" value="SOLUTE CARRIER FAMILY 22 MEMBER"/>
    <property type="match status" value="1"/>
</dbReference>
<proteinExistence type="predicted"/>
<sequence>MAPFAQVLAELGSFGHFQVQLLILLSVPSFLTAFYMFTQGFMVLDKAHYCSVTWVRNQTLNLSTAEHLALSLLLDAAGSPEPCLMFQLPPDVYPEGRPLSVENESVYVAGLLTGALIFRPLCNYSFLGLPLCNPRIGHTATLLVQLLLFAILGMSAAFVPSFELYMVLCFSVATAVAGYTFSNWVAPSWIQAVVLAQCAFSLGQMALAGLIAGTAPVFLLFYFGALPESARWLLTWGRGEEAKQLIQKVALVNRRKLSSELLSQILAALEKTSPAGNALDLFQYPQLRKETLILFYIWTLELFGFVDSLVFYGLGLKLGDFGLNIYLTQLIFGAVEVPSQSGILVLGGLVCITIIFVPADTGASAHTPPSTVSACDARCAGSGGEVCLGAGFTIFYVNSAELFPTVIRQMGMGLVSIFSRIRGILMPLMILLGKYHTSLCSSTAASPLGPAYSALLPDPEGHRQRPVARILTTISCLLSLKPRTSHQWPHSLKAVLSEKDLEASGSISSPRVAFKAALSSVTVSPKLDQKQQRAA</sequence>
<evidence type="ECO:0008006" key="8">
    <source>
        <dbReference type="Google" id="ProtNLM"/>
    </source>
</evidence>
<evidence type="ECO:0000256" key="1">
    <source>
        <dbReference type="ARBA" id="ARBA00004127"/>
    </source>
</evidence>
<comment type="caution">
    <text evidence="6">The sequence shown here is derived from an EMBL/GenBank/DDBJ whole genome shotgun (WGS) entry which is preliminary data.</text>
</comment>
<feature type="transmembrane region" description="Helical" evidence="5">
    <location>
        <begin position="139"/>
        <end position="159"/>
    </location>
</feature>
<evidence type="ECO:0000256" key="3">
    <source>
        <dbReference type="ARBA" id="ARBA00022989"/>
    </source>
</evidence>
<name>A0A5N3XY22_MUNRE</name>
<evidence type="ECO:0000313" key="7">
    <source>
        <dbReference type="Proteomes" id="UP000326062"/>
    </source>
</evidence>
<evidence type="ECO:0000256" key="5">
    <source>
        <dbReference type="SAM" id="Phobius"/>
    </source>
</evidence>
<dbReference type="GO" id="GO:0016020">
    <property type="term" value="C:membrane"/>
    <property type="evidence" value="ECO:0007669"/>
    <property type="project" value="InterPro"/>
</dbReference>
<keyword evidence="2 5" id="KW-0812">Transmembrane</keyword>
<feature type="transmembrane region" description="Helical" evidence="5">
    <location>
        <begin position="106"/>
        <end position="127"/>
    </location>
</feature>
<feature type="transmembrane region" description="Helical" evidence="5">
    <location>
        <begin position="292"/>
        <end position="312"/>
    </location>
</feature>
<dbReference type="InterPro" id="IPR005828">
    <property type="entry name" value="MFS_sugar_transport-like"/>
</dbReference>
<comment type="subcellular location">
    <subcellularLocation>
        <location evidence="1">Endomembrane system</location>
        <topology evidence="1">Multi-pass membrane protein</topology>
    </subcellularLocation>
</comment>
<feature type="transmembrane region" description="Helical" evidence="5">
    <location>
        <begin position="17"/>
        <end position="37"/>
    </location>
</feature>
<dbReference type="Gene3D" id="1.20.1250.20">
    <property type="entry name" value="MFS general substrate transporter like domains"/>
    <property type="match status" value="1"/>
</dbReference>
<feature type="transmembrane region" description="Helical" evidence="5">
    <location>
        <begin position="342"/>
        <end position="359"/>
    </location>
</feature>
<feature type="transmembrane region" description="Helical" evidence="5">
    <location>
        <begin position="164"/>
        <end position="182"/>
    </location>
</feature>
<accession>A0A5N3XY22</accession>
<dbReference type="Proteomes" id="UP000326062">
    <property type="component" value="Chromosome 4"/>
</dbReference>
<dbReference type="GO" id="GO:0012505">
    <property type="term" value="C:endomembrane system"/>
    <property type="evidence" value="ECO:0007669"/>
    <property type="project" value="UniProtKB-SubCell"/>
</dbReference>
<keyword evidence="7" id="KW-1185">Reference proteome</keyword>
<dbReference type="SUPFAM" id="SSF103473">
    <property type="entry name" value="MFS general substrate transporter"/>
    <property type="match status" value="1"/>
</dbReference>
<evidence type="ECO:0000313" key="6">
    <source>
        <dbReference type="EMBL" id="KAB0378631.1"/>
    </source>
</evidence>
<reference evidence="6 7" key="1">
    <citation type="submission" date="2019-06" db="EMBL/GenBank/DDBJ databases">
        <title>Discovery of a novel chromosome fission-fusion reversal in muntjac.</title>
        <authorList>
            <person name="Mudd A.B."/>
            <person name="Bredeson J.V."/>
            <person name="Baum R."/>
            <person name="Hockemeyer D."/>
            <person name="Rokhsar D.S."/>
        </authorList>
    </citation>
    <scope>NUCLEOTIDE SEQUENCE [LARGE SCALE GENOMIC DNA]</scope>
    <source>
        <strain evidence="6">UCam_UCB_Mr</strain>
        <tissue evidence="6">Fibroblast cell line</tissue>
    </source>
</reference>
<evidence type="ECO:0000256" key="2">
    <source>
        <dbReference type="ARBA" id="ARBA00022692"/>
    </source>
</evidence>